<protein>
    <recommendedName>
        <fullName evidence="2">Serine/threonine protein phosphatase</fullName>
    </recommendedName>
</protein>
<proteinExistence type="predicted"/>
<dbReference type="InterPro" id="IPR011009">
    <property type="entry name" value="Kinase-like_dom_sf"/>
</dbReference>
<gene>
    <name evidence="1" type="ORF">GALL_10530</name>
</gene>
<dbReference type="AlphaFoldDB" id="A0A1J5TCT1"/>
<accession>A0A1J5TCT1</accession>
<reference evidence="1" key="1">
    <citation type="submission" date="2016-10" db="EMBL/GenBank/DDBJ databases">
        <title>Sequence of Gallionella enrichment culture.</title>
        <authorList>
            <person name="Poehlein A."/>
            <person name="Muehling M."/>
            <person name="Daniel R."/>
        </authorList>
    </citation>
    <scope>NUCLEOTIDE SEQUENCE</scope>
</reference>
<organism evidence="1">
    <name type="scientific">mine drainage metagenome</name>
    <dbReference type="NCBI Taxonomy" id="410659"/>
    <lineage>
        <taxon>unclassified sequences</taxon>
        <taxon>metagenomes</taxon>
        <taxon>ecological metagenomes</taxon>
    </lineage>
</organism>
<sequence>MQEMKNTARSLVRIGFDGLVYKTFRGHLARERFNQEVLTLRHLESKGCPFVPRLLEADAEELRIVTTNCGRRVDQVNAERRHALFAELESYGVRHEDPDIRNITYRVTDGRFCIIDFEFATVIEGGVEIASLKPSAAQ</sequence>
<evidence type="ECO:0000313" key="1">
    <source>
        <dbReference type="EMBL" id="OIR18713.1"/>
    </source>
</evidence>
<comment type="caution">
    <text evidence="1">The sequence shown here is derived from an EMBL/GenBank/DDBJ whole genome shotgun (WGS) entry which is preliminary data.</text>
</comment>
<name>A0A1J5TCT1_9ZZZZ</name>
<dbReference type="SUPFAM" id="SSF56112">
    <property type="entry name" value="Protein kinase-like (PK-like)"/>
    <property type="match status" value="1"/>
</dbReference>
<evidence type="ECO:0008006" key="2">
    <source>
        <dbReference type="Google" id="ProtNLM"/>
    </source>
</evidence>
<dbReference type="EMBL" id="MLJW01000002">
    <property type="protein sequence ID" value="OIR18713.1"/>
    <property type="molecule type" value="Genomic_DNA"/>
</dbReference>